<comment type="caution">
    <text evidence="2">The sequence shown here is derived from an EMBL/GenBank/DDBJ whole genome shotgun (WGS) entry which is preliminary data.</text>
</comment>
<evidence type="ECO:0000256" key="1">
    <source>
        <dbReference type="SAM" id="Coils"/>
    </source>
</evidence>
<sequence length="187" mass="20975">MTSEDICAFVDDILTELQKPTSSSSTPQLLNTLCNDKLFLDNMSVVQNDTKELSGKMNLDVDSDLKKHTDLKAKTLQNISEAKKEIRLLTSELQNEQRSEEAKLTTKYRQLEREKATFSVYHRVSGNMRLDSQHTGPEVRGVVSSAPTTAITFSMRPDELSTAKLTDRLWQTAARDHSVSKAAVDVK</sequence>
<accession>A0A6A4VMI6</accession>
<dbReference type="EMBL" id="VIIS01001593">
    <property type="protein sequence ID" value="KAF0295856.1"/>
    <property type="molecule type" value="Genomic_DNA"/>
</dbReference>
<dbReference type="EMBL" id="VIIS01001593">
    <property type="protein sequence ID" value="KAF0295857.1"/>
    <property type="molecule type" value="Genomic_DNA"/>
</dbReference>
<dbReference type="AlphaFoldDB" id="A0A6A4VMI6"/>
<keyword evidence="1" id="KW-0175">Coiled coil</keyword>
<proteinExistence type="predicted"/>
<protein>
    <recommendedName>
        <fullName evidence="4">Kinetochore protein Spc24</fullName>
    </recommendedName>
</protein>
<name>A0A6A4VMI6_AMPAM</name>
<evidence type="ECO:0000313" key="2">
    <source>
        <dbReference type="EMBL" id="KAF0295856.1"/>
    </source>
</evidence>
<reference evidence="2 3" key="1">
    <citation type="submission" date="2019-07" db="EMBL/GenBank/DDBJ databases">
        <title>Draft genome assembly of a fouling barnacle, Amphibalanus amphitrite (Darwin, 1854): The first reference genome for Thecostraca.</title>
        <authorList>
            <person name="Kim W."/>
        </authorList>
    </citation>
    <scope>NUCLEOTIDE SEQUENCE [LARGE SCALE GENOMIC DNA]</scope>
    <source>
        <strain evidence="2">SNU_AA5</strain>
        <tissue evidence="2">Soma without cirri and trophi</tissue>
    </source>
</reference>
<evidence type="ECO:0000313" key="3">
    <source>
        <dbReference type="Proteomes" id="UP000440578"/>
    </source>
</evidence>
<organism evidence="2 3">
    <name type="scientific">Amphibalanus amphitrite</name>
    <name type="common">Striped barnacle</name>
    <name type="synonym">Balanus amphitrite</name>
    <dbReference type="NCBI Taxonomy" id="1232801"/>
    <lineage>
        <taxon>Eukaryota</taxon>
        <taxon>Metazoa</taxon>
        <taxon>Ecdysozoa</taxon>
        <taxon>Arthropoda</taxon>
        <taxon>Crustacea</taxon>
        <taxon>Multicrustacea</taxon>
        <taxon>Cirripedia</taxon>
        <taxon>Thoracica</taxon>
        <taxon>Thoracicalcarea</taxon>
        <taxon>Balanomorpha</taxon>
        <taxon>Balanoidea</taxon>
        <taxon>Balanidae</taxon>
        <taxon>Amphibalaninae</taxon>
        <taxon>Amphibalanus</taxon>
    </lineage>
</organism>
<evidence type="ECO:0008006" key="4">
    <source>
        <dbReference type="Google" id="ProtNLM"/>
    </source>
</evidence>
<keyword evidence="3" id="KW-1185">Reference proteome</keyword>
<dbReference type="Proteomes" id="UP000440578">
    <property type="component" value="Unassembled WGS sequence"/>
</dbReference>
<feature type="coiled-coil region" evidence="1">
    <location>
        <begin position="65"/>
        <end position="114"/>
    </location>
</feature>
<gene>
    <name evidence="2" type="ORF">FJT64_006661</name>
</gene>
<dbReference type="OrthoDB" id="6400843at2759"/>